<dbReference type="KEGG" id="tpsc:RBB77_12415"/>
<dbReference type="RefSeq" id="WP_353062108.1">
    <property type="nucleotide sequence ID" value="NZ_CP132942.1"/>
</dbReference>
<feature type="transmembrane region" description="Helical" evidence="1">
    <location>
        <begin position="12"/>
        <end position="35"/>
    </location>
</feature>
<evidence type="ECO:0000313" key="2">
    <source>
        <dbReference type="EMBL" id="XCB31267.1"/>
    </source>
</evidence>
<sequence length="68" mass="7470">MTTLLLALQLNGYIVLFGAVAVAAFWFAIQLFWSVARKPWYSVVMRLVGALVLLGLGVVMIFFTAFGS</sequence>
<dbReference type="AlphaFoldDB" id="A0AAU7ZJN3"/>
<evidence type="ECO:0008006" key="3">
    <source>
        <dbReference type="Google" id="ProtNLM"/>
    </source>
</evidence>
<name>A0AAU7ZJN3_9BACT</name>
<evidence type="ECO:0000256" key="1">
    <source>
        <dbReference type="SAM" id="Phobius"/>
    </source>
</evidence>
<protein>
    <recommendedName>
        <fullName evidence="3">DUF2768 domain-containing protein</fullName>
    </recommendedName>
</protein>
<keyword evidence="1" id="KW-1133">Transmembrane helix</keyword>
<organism evidence="2">
    <name type="scientific">Tunturiibacter psychrotolerans</name>
    <dbReference type="NCBI Taxonomy" id="3069686"/>
    <lineage>
        <taxon>Bacteria</taxon>
        <taxon>Pseudomonadati</taxon>
        <taxon>Acidobacteriota</taxon>
        <taxon>Terriglobia</taxon>
        <taxon>Terriglobales</taxon>
        <taxon>Acidobacteriaceae</taxon>
        <taxon>Tunturiibacter</taxon>
    </lineage>
</organism>
<dbReference type="EMBL" id="CP132942">
    <property type="protein sequence ID" value="XCB31267.1"/>
    <property type="molecule type" value="Genomic_DNA"/>
</dbReference>
<keyword evidence="1" id="KW-0812">Transmembrane</keyword>
<reference evidence="2" key="2">
    <citation type="journal article" date="2024" name="Environ. Microbiol.">
        <title>Genome analysis and description of Tunturibacter gen. nov. expands the diversity of Terriglobia in tundra soils.</title>
        <authorList>
            <person name="Messyasz A."/>
            <person name="Mannisto M.K."/>
            <person name="Kerkhof L.J."/>
            <person name="Haggblom M.M."/>
        </authorList>
    </citation>
    <scope>NUCLEOTIDE SEQUENCE</scope>
    <source>
        <strain evidence="2">X5P6</strain>
    </source>
</reference>
<gene>
    <name evidence="2" type="ORF">RBB77_12415</name>
</gene>
<keyword evidence="1" id="KW-0472">Membrane</keyword>
<feature type="transmembrane region" description="Helical" evidence="1">
    <location>
        <begin position="47"/>
        <end position="66"/>
    </location>
</feature>
<reference evidence="2" key="1">
    <citation type="submission" date="2023-08" db="EMBL/GenBank/DDBJ databases">
        <authorList>
            <person name="Messyasz A."/>
            <person name="Mannisto M.K."/>
            <person name="Kerkhof L.J."/>
            <person name="Haggblom M."/>
        </authorList>
    </citation>
    <scope>NUCLEOTIDE SEQUENCE</scope>
    <source>
        <strain evidence="2">X5P6</strain>
    </source>
</reference>
<proteinExistence type="predicted"/>
<accession>A0AAU7ZJN3</accession>